<dbReference type="InterPro" id="IPR013749">
    <property type="entry name" value="PM/HMP-P_kinase-1"/>
</dbReference>
<evidence type="ECO:0000256" key="5">
    <source>
        <dbReference type="ARBA" id="ARBA00022777"/>
    </source>
</evidence>
<dbReference type="NCBIfam" id="TIGR00097">
    <property type="entry name" value="HMP-P_kinase"/>
    <property type="match status" value="1"/>
</dbReference>
<feature type="domain" description="Pyridoxamine kinase/Phosphomethylpyrimidine kinase" evidence="7">
    <location>
        <begin position="11"/>
        <end position="262"/>
    </location>
</feature>
<dbReference type="GO" id="GO:0009229">
    <property type="term" value="P:thiamine diphosphate biosynthetic process"/>
    <property type="evidence" value="ECO:0007669"/>
    <property type="project" value="UniProtKB-UniPathway"/>
</dbReference>
<proteinExistence type="predicted"/>
<dbReference type="UniPathway" id="UPA00060">
    <property type="reaction ID" value="UER00138"/>
</dbReference>
<evidence type="ECO:0000259" key="8">
    <source>
        <dbReference type="Pfam" id="PF10120"/>
    </source>
</evidence>
<dbReference type="EMBL" id="DTHB01000043">
    <property type="protein sequence ID" value="HGB14810.1"/>
    <property type="molecule type" value="Genomic_DNA"/>
</dbReference>
<dbReference type="GO" id="GO:0005829">
    <property type="term" value="C:cytosol"/>
    <property type="evidence" value="ECO:0007669"/>
    <property type="project" value="TreeGrafter"/>
</dbReference>
<dbReference type="SUPFAM" id="SSF53613">
    <property type="entry name" value="Ribokinase-like"/>
    <property type="match status" value="1"/>
</dbReference>
<dbReference type="Pfam" id="PF08543">
    <property type="entry name" value="Phos_pyr_kin"/>
    <property type="match status" value="1"/>
</dbReference>
<dbReference type="SUPFAM" id="SSF53639">
    <property type="entry name" value="AraD/HMP-PK domain-like"/>
    <property type="match status" value="1"/>
</dbReference>
<dbReference type="InterPro" id="IPR029056">
    <property type="entry name" value="Ribokinase-like"/>
</dbReference>
<dbReference type="GO" id="GO:0009228">
    <property type="term" value="P:thiamine biosynthetic process"/>
    <property type="evidence" value="ECO:0007669"/>
    <property type="project" value="InterPro"/>
</dbReference>
<evidence type="ECO:0000313" key="9">
    <source>
        <dbReference type="EMBL" id="HGB14810.1"/>
    </source>
</evidence>
<accession>A0A7C3WHY2</accession>
<dbReference type="FunFam" id="3.40.1190.20:FF:000003">
    <property type="entry name" value="Phosphomethylpyrimidine kinase ThiD"/>
    <property type="match status" value="1"/>
</dbReference>
<dbReference type="GO" id="GO:0005524">
    <property type="term" value="F:ATP binding"/>
    <property type="evidence" value="ECO:0007669"/>
    <property type="project" value="UniProtKB-KW"/>
</dbReference>
<dbReference type="CDD" id="cd01169">
    <property type="entry name" value="HMPP_kinase"/>
    <property type="match status" value="1"/>
</dbReference>
<dbReference type="GO" id="GO:0008972">
    <property type="term" value="F:phosphomethylpyrimidine kinase activity"/>
    <property type="evidence" value="ECO:0007669"/>
    <property type="project" value="InterPro"/>
</dbReference>
<feature type="domain" description="Thiamine-phosphate synthase ThiN" evidence="8">
    <location>
        <begin position="280"/>
        <end position="449"/>
    </location>
</feature>
<keyword evidence="4" id="KW-0547">Nucleotide-binding</keyword>
<dbReference type="AlphaFoldDB" id="A0A7C3WHY2"/>
<evidence type="ECO:0000256" key="1">
    <source>
        <dbReference type="ARBA" id="ARBA00004948"/>
    </source>
</evidence>
<name>A0A7C3WHY2_9BACT</name>
<keyword evidence="3 9" id="KW-0808">Transferase</keyword>
<sequence length="461" mass="48459">MKTVLIIAGSDPGAGAGLQQDLKAATLLGTYGLTVVTALTVQNSQGVRAVQPVAPELTAAQLEAVLNDFPVYAIKIGMLATAANVRVVAATLREFLRGGPGKTSKPPVVLDPVLAAGQGELLLEEEGVAVLKDELFPLTYLLTPNVPEAARLTGMRIETPACLEKAARCLQALGPQWVLAKGGHLPGAPVDVLTDGKNAYHLENPRLAAPHHHGSGCLLATALASQLANGLSVPEAVNKARALVLQALRHGLPLGQGVGPVNTSAPFARELARYGVLQALDAAAARLVKEDLSPLIPEAMSNLGYAVCYPEGPQDVAAFPGRILKTPAGLLIPAGPAFGASPLLAAVILTAMETFPNLRSAMNIRYFEDIERLAPQLHLRAVGFNRTEAPADAQASEEETLAWGIATVMKNLPAWEPPPDLVYDPGGWGKEPMIYILGETPLQVVEKALAWKNAIAVARRH</sequence>
<dbReference type="Gene3D" id="3.40.1190.20">
    <property type="match status" value="1"/>
</dbReference>
<evidence type="ECO:0000256" key="4">
    <source>
        <dbReference type="ARBA" id="ARBA00022741"/>
    </source>
</evidence>
<gene>
    <name evidence="9" type="primary">thiD</name>
    <name evidence="9" type="ORF">ENV62_06200</name>
</gene>
<dbReference type="EC" id="2.7.1.49" evidence="2"/>
<dbReference type="InterPro" id="IPR004399">
    <property type="entry name" value="HMP/HMP-P_kinase_dom"/>
</dbReference>
<comment type="pathway">
    <text evidence="1">Cofactor biosynthesis; thiamine diphosphate biosynthesis.</text>
</comment>
<dbReference type="Pfam" id="PF10120">
    <property type="entry name" value="ThiN"/>
    <property type="match status" value="1"/>
</dbReference>
<dbReference type="InterPro" id="IPR036409">
    <property type="entry name" value="Aldolase_II/adducin_N_sf"/>
</dbReference>
<evidence type="ECO:0000256" key="2">
    <source>
        <dbReference type="ARBA" id="ARBA00012135"/>
    </source>
</evidence>
<comment type="caution">
    <text evidence="9">The sequence shown here is derived from an EMBL/GenBank/DDBJ whole genome shotgun (WGS) entry which is preliminary data.</text>
</comment>
<organism evidence="9">
    <name type="scientific">Desulfobacca acetoxidans</name>
    <dbReference type="NCBI Taxonomy" id="60893"/>
    <lineage>
        <taxon>Bacteria</taxon>
        <taxon>Pseudomonadati</taxon>
        <taxon>Thermodesulfobacteriota</taxon>
        <taxon>Desulfobaccia</taxon>
        <taxon>Desulfobaccales</taxon>
        <taxon>Desulfobaccaceae</taxon>
        <taxon>Desulfobacca</taxon>
    </lineage>
</organism>
<reference evidence="9" key="1">
    <citation type="journal article" date="2020" name="mSystems">
        <title>Genome- and Community-Level Interaction Insights into Carbon Utilization and Element Cycling Functions of Hydrothermarchaeota in Hydrothermal Sediment.</title>
        <authorList>
            <person name="Zhou Z."/>
            <person name="Liu Y."/>
            <person name="Xu W."/>
            <person name="Pan J."/>
            <person name="Luo Z.H."/>
            <person name="Li M."/>
        </authorList>
    </citation>
    <scope>NUCLEOTIDE SEQUENCE [LARGE SCALE GENOMIC DNA]</scope>
    <source>
        <strain evidence="9">SpSt-776</strain>
    </source>
</reference>
<keyword evidence="6" id="KW-0067">ATP-binding</keyword>
<dbReference type="Gene3D" id="3.40.225.10">
    <property type="entry name" value="Class II aldolase/adducin N-terminal domain"/>
    <property type="match status" value="1"/>
</dbReference>
<evidence type="ECO:0000259" key="7">
    <source>
        <dbReference type="Pfam" id="PF08543"/>
    </source>
</evidence>
<evidence type="ECO:0000256" key="3">
    <source>
        <dbReference type="ARBA" id="ARBA00022679"/>
    </source>
</evidence>
<dbReference type="InterPro" id="IPR019293">
    <property type="entry name" value="ThiN"/>
</dbReference>
<protein>
    <recommendedName>
        <fullName evidence="2">hydroxymethylpyrimidine kinase</fullName>
        <ecNumber evidence="2">2.7.1.49</ecNumber>
    </recommendedName>
</protein>
<dbReference type="PANTHER" id="PTHR20858:SF17">
    <property type="entry name" value="HYDROXYMETHYLPYRIMIDINE_PHOSPHOMETHYLPYRIMIDINE KINASE THI20-RELATED"/>
    <property type="match status" value="1"/>
</dbReference>
<dbReference type="PANTHER" id="PTHR20858">
    <property type="entry name" value="PHOSPHOMETHYLPYRIMIDINE KINASE"/>
    <property type="match status" value="1"/>
</dbReference>
<keyword evidence="5 9" id="KW-0418">Kinase</keyword>
<dbReference type="GO" id="GO:0008902">
    <property type="term" value="F:hydroxymethylpyrimidine kinase activity"/>
    <property type="evidence" value="ECO:0007669"/>
    <property type="project" value="UniProtKB-EC"/>
</dbReference>
<evidence type="ECO:0000256" key="6">
    <source>
        <dbReference type="ARBA" id="ARBA00022840"/>
    </source>
</evidence>